<protein>
    <recommendedName>
        <fullName evidence="8">DNA ligase B</fullName>
        <ecNumber evidence="8">6.5.1.2</ecNumber>
    </recommendedName>
    <alternativeName>
        <fullName evidence="8">Polydeoxyribonucleotide synthase [NAD(+)] B</fullName>
    </alternativeName>
</protein>
<dbReference type="Gene3D" id="1.10.287.610">
    <property type="entry name" value="Helix hairpin bin"/>
    <property type="match status" value="1"/>
</dbReference>
<evidence type="ECO:0000256" key="5">
    <source>
        <dbReference type="ARBA" id="ARBA00023027"/>
    </source>
</evidence>
<evidence type="ECO:0000256" key="3">
    <source>
        <dbReference type="ARBA" id="ARBA00022763"/>
    </source>
</evidence>
<keyword evidence="4" id="KW-0460">Magnesium</keyword>
<keyword evidence="2 8" id="KW-0235">DNA replication</keyword>
<dbReference type="Pfam" id="PF03120">
    <property type="entry name" value="OB_DNA_ligase"/>
    <property type="match status" value="1"/>
</dbReference>
<sequence length="564" mass="60896">MRRRLALLLWAVSLPLFAADCPDWTAVRAERELAALHARLSAWNAAYRREGTSPVSDAVYDQAGARLDAWRNCFPDLAREARPSTAGPAGELVHPVPQAGLAKLDDGAAVRAWLARRDDVWLQPKVDGVAVTLVYEGGRLVRAISRGDGRRGQDWTDRARGLPAVPERLPASAPERLVLQGELYRRLDDHVQAEAGSAGARGDVVGWLARERLDAARAARIGLFVWGWPDGPSTMAERLAGLEALGFPDTARWSRPVGDLDAVRARREAWYRGPLPFATDGVVLKQGRRPGIAARRAEPPRWAAAWKHPPREALAEVRGVAFPVGRTGRITPLLHLVPVELDGRTLRRVSVGSLERWEALDIRPGDRVVVALAGLTIPRLEGVAWRAAERAAVTPPGPDAHHRLSCWHPRPGCEGQFLARLAWLSGERALDIPGVGPGTWRALVAAGRVDGLLDWLALSPAALVTAEGIGEVRAARLASAFAAARSRPFAAWLAALGPPPGWESGAAPGWSALAARSPAEWRALPGVGAVRAEALGDFFSHPEVRRLAARLAEAGIAGFRPRQR</sequence>
<evidence type="ECO:0000256" key="6">
    <source>
        <dbReference type="ARBA" id="ARBA00023204"/>
    </source>
</evidence>
<evidence type="ECO:0000313" key="13">
    <source>
        <dbReference type="Proteomes" id="UP001264519"/>
    </source>
</evidence>
<evidence type="ECO:0000256" key="9">
    <source>
        <dbReference type="SAM" id="SignalP"/>
    </source>
</evidence>
<evidence type="ECO:0000256" key="7">
    <source>
        <dbReference type="ARBA" id="ARBA00034005"/>
    </source>
</evidence>
<feature type="active site" description="N6-AMP-lysine intermediate" evidence="8">
    <location>
        <position position="125"/>
    </location>
</feature>
<feature type="domain" description="Helix-hairpin-helix DNA-binding motif class 1" evidence="10">
    <location>
        <begin position="461"/>
        <end position="480"/>
    </location>
</feature>
<dbReference type="GO" id="GO:0003911">
    <property type="term" value="F:DNA ligase (NAD+) activity"/>
    <property type="evidence" value="ECO:0007669"/>
    <property type="project" value="UniProtKB-EC"/>
</dbReference>
<gene>
    <name evidence="8 12" type="primary">ligB</name>
    <name evidence="12" type="ORF">QC818_16710</name>
</gene>
<dbReference type="Gene3D" id="2.40.50.140">
    <property type="entry name" value="Nucleic acid-binding proteins"/>
    <property type="match status" value="1"/>
</dbReference>
<dbReference type="SMART" id="SM00532">
    <property type="entry name" value="LIGANc"/>
    <property type="match status" value="1"/>
</dbReference>
<feature type="domain" description="NAD-dependent DNA ligase N-terminal" evidence="11">
    <location>
        <begin position="28"/>
        <end position="429"/>
    </location>
</feature>
<keyword evidence="6 8" id="KW-0234">DNA repair</keyword>
<comment type="caution">
    <text evidence="12">The sequence shown here is derived from an EMBL/GenBank/DDBJ whole genome shotgun (WGS) entry which is preliminary data.</text>
</comment>
<dbReference type="Proteomes" id="UP001264519">
    <property type="component" value="Unassembled WGS sequence"/>
</dbReference>
<evidence type="ECO:0000259" key="11">
    <source>
        <dbReference type="SMART" id="SM00532"/>
    </source>
</evidence>
<dbReference type="Gene3D" id="1.10.150.20">
    <property type="entry name" value="5' to 3' exonuclease, C-terminal subdomain"/>
    <property type="match status" value="2"/>
</dbReference>
<dbReference type="PANTHER" id="PTHR47810:SF1">
    <property type="entry name" value="DNA LIGASE B"/>
    <property type="match status" value="1"/>
</dbReference>
<dbReference type="RefSeq" id="WP_309654003.1">
    <property type="nucleotide sequence ID" value="NZ_JARWAK010000019.1"/>
</dbReference>
<comment type="similarity">
    <text evidence="8">Belongs to the NAD-dependent DNA ligase family. LigB subfamily.</text>
</comment>
<feature type="domain" description="Helix-hairpin-helix DNA-binding motif class 1" evidence="10">
    <location>
        <begin position="519"/>
        <end position="538"/>
    </location>
</feature>
<proteinExistence type="inferred from homology"/>
<dbReference type="SUPFAM" id="SSF56091">
    <property type="entry name" value="DNA ligase/mRNA capping enzyme, catalytic domain"/>
    <property type="match status" value="1"/>
</dbReference>
<dbReference type="InterPro" id="IPR033136">
    <property type="entry name" value="DNA_ligase_CS"/>
</dbReference>
<keyword evidence="1 8" id="KW-0436">Ligase</keyword>
<dbReference type="HAMAP" id="MF_01587">
    <property type="entry name" value="DNA_ligase_B"/>
    <property type="match status" value="1"/>
</dbReference>
<dbReference type="InterPro" id="IPR013840">
    <property type="entry name" value="DNAligase_N"/>
</dbReference>
<evidence type="ECO:0000256" key="1">
    <source>
        <dbReference type="ARBA" id="ARBA00022598"/>
    </source>
</evidence>
<dbReference type="Pfam" id="PF01653">
    <property type="entry name" value="DNA_ligase_aden"/>
    <property type="match status" value="1"/>
</dbReference>
<dbReference type="InterPro" id="IPR012340">
    <property type="entry name" value="NA-bd_OB-fold"/>
</dbReference>
<dbReference type="Pfam" id="PF14520">
    <property type="entry name" value="HHH_5"/>
    <property type="match status" value="1"/>
</dbReference>
<dbReference type="InterPro" id="IPR004150">
    <property type="entry name" value="NAD_DNA_ligase_OB"/>
</dbReference>
<dbReference type="SMART" id="SM00278">
    <property type="entry name" value="HhH1"/>
    <property type="match status" value="3"/>
</dbReference>
<keyword evidence="13" id="KW-1185">Reference proteome</keyword>
<organism evidence="12 13">
    <name type="scientific">Halomonas koreensis</name>
    <dbReference type="NCBI Taxonomy" id="245385"/>
    <lineage>
        <taxon>Bacteria</taxon>
        <taxon>Pseudomonadati</taxon>
        <taxon>Pseudomonadota</taxon>
        <taxon>Gammaproteobacteria</taxon>
        <taxon>Oceanospirillales</taxon>
        <taxon>Halomonadaceae</taxon>
        <taxon>Halomonas</taxon>
    </lineage>
</organism>
<evidence type="ECO:0000259" key="10">
    <source>
        <dbReference type="SMART" id="SM00278"/>
    </source>
</evidence>
<dbReference type="SUPFAM" id="SSF50249">
    <property type="entry name" value="Nucleic acid-binding proteins"/>
    <property type="match status" value="1"/>
</dbReference>
<name>A0ABU1G7D4_9GAMM</name>
<dbReference type="InterPro" id="IPR020923">
    <property type="entry name" value="DNA_ligase_B"/>
</dbReference>
<dbReference type="Gene3D" id="3.30.470.30">
    <property type="entry name" value="DNA ligase/mRNA capping enzyme"/>
    <property type="match status" value="1"/>
</dbReference>
<accession>A0ABU1G7D4</accession>
<dbReference type="PROSITE" id="PS01056">
    <property type="entry name" value="DNA_LIGASE_N2"/>
    <property type="match status" value="1"/>
</dbReference>
<evidence type="ECO:0000256" key="8">
    <source>
        <dbReference type="HAMAP-Rule" id="MF_01587"/>
    </source>
</evidence>
<evidence type="ECO:0000256" key="4">
    <source>
        <dbReference type="ARBA" id="ARBA00022842"/>
    </source>
</evidence>
<dbReference type="PANTHER" id="PTHR47810">
    <property type="entry name" value="DNA LIGASE"/>
    <property type="match status" value="1"/>
</dbReference>
<comment type="function">
    <text evidence="8">Catalyzes the formation of phosphodiester linkages between 5'-phosphoryl and 3'-hydroxyl groups in double-stranded DNA using NAD as a coenzyme and as the energy source for the reaction.</text>
</comment>
<dbReference type="InterPro" id="IPR050326">
    <property type="entry name" value="NAD_dep_DNA_ligaseB"/>
</dbReference>
<feature type="domain" description="Helix-hairpin-helix DNA-binding motif class 1" evidence="10">
    <location>
        <begin position="427"/>
        <end position="446"/>
    </location>
</feature>
<dbReference type="EC" id="6.5.1.2" evidence="8"/>
<dbReference type="InterPro" id="IPR013839">
    <property type="entry name" value="DNAligase_adenylation"/>
</dbReference>
<reference evidence="12 13" key="1">
    <citation type="submission" date="2023-04" db="EMBL/GenBank/DDBJ databases">
        <title>A long-awaited taxogenomic arrangement of the family Halomonadaceae.</title>
        <authorList>
            <person name="De La Haba R."/>
            <person name="Chuvochina M."/>
            <person name="Wittouck S."/>
            <person name="Arahal D.R."/>
            <person name="Sanchez-Porro C."/>
            <person name="Hugenholtz P."/>
            <person name="Ventosa A."/>
        </authorList>
    </citation>
    <scope>NUCLEOTIDE SEQUENCE [LARGE SCALE GENOMIC DNA]</scope>
    <source>
        <strain evidence="12 13">DSM 23530</strain>
    </source>
</reference>
<keyword evidence="5 8" id="KW-0520">NAD</keyword>
<feature type="chain" id="PRO_5047218550" description="DNA ligase B" evidence="9">
    <location>
        <begin position="19"/>
        <end position="564"/>
    </location>
</feature>
<comment type="catalytic activity">
    <reaction evidence="7 8">
        <text>NAD(+) + (deoxyribonucleotide)n-3'-hydroxyl + 5'-phospho-(deoxyribonucleotide)m = (deoxyribonucleotide)n+m + AMP + beta-nicotinamide D-nucleotide.</text>
        <dbReference type="EC" id="6.5.1.2"/>
    </reaction>
</comment>
<evidence type="ECO:0000313" key="12">
    <source>
        <dbReference type="EMBL" id="MDR5868428.1"/>
    </source>
</evidence>
<dbReference type="NCBIfam" id="NF005987">
    <property type="entry name" value="PRK08097.1"/>
    <property type="match status" value="1"/>
</dbReference>
<dbReference type="SUPFAM" id="SSF47781">
    <property type="entry name" value="RuvA domain 2-like"/>
    <property type="match status" value="1"/>
</dbReference>
<keyword evidence="9" id="KW-0732">Signal</keyword>
<evidence type="ECO:0000256" key="2">
    <source>
        <dbReference type="ARBA" id="ARBA00022705"/>
    </source>
</evidence>
<dbReference type="InterPro" id="IPR003583">
    <property type="entry name" value="Hlx-hairpin-Hlx_DNA-bd_motif"/>
</dbReference>
<keyword evidence="3 8" id="KW-0227">DNA damage</keyword>
<feature type="signal peptide" evidence="9">
    <location>
        <begin position="1"/>
        <end position="18"/>
    </location>
</feature>
<dbReference type="EMBL" id="JARWAK010000019">
    <property type="protein sequence ID" value="MDR5868428.1"/>
    <property type="molecule type" value="Genomic_DNA"/>
</dbReference>
<dbReference type="InterPro" id="IPR010994">
    <property type="entry name" value="RuvA_2-like"/>
</dbReference>